<accession>A0A5B8XU24</accession>
<reference evidence="1 2" key="1">
    <citation type="submission" date="2019-08" db="EMBL/GenBank/DDBJ databases">
        <authorList>
            <person name="Liang Q."/>
        </authorList>
    </citation>
    <scope>NUCLEOTIDE SEQUENCE [LARGE SCALE GENOMIC DNA]</scope>
    <source>
        <strain evidence="1 2">V1718</strain>
    </source>
</reference>
<proteinExistence type="predicted"/>
<name>A0A5B8XU24_9DELT</name>
<dbReference type="RefSeq" id="WP_146958584.1">
    <property type="nucleotide sequence ID" value="NZ_CP042467.1"/>
</dbReference>
<dbReference type="Proteomes" id="UP000321595">
    <property type="component" value="Chromosome"/>
</dbReference>
<gene>
    <name evidence="1" type="ORF">FRD01_06515</name>
</gene>
<evidence type="ECO:0000313" key="1">
    <source>
        <dbReference type="EMBL" id="QED26899.1"/>
    </source>
</evidence>
<dbReference type="AlphaFoldDB" id="A0A5B8XU24"/>
<dbReference type="EMBL" id="CP042467">
    <property type="protein sequence ID" value="QED26899.1"/>
    <property type="molecule type" value="Genomic_DNA"/>
</dbReference>
<dbReference type="KEGG" id="bbae:FRD01_06515"/>
<evidence type="ECO:0000313" key="2">
    <source>
        <dbReference type="Proteomes" id="UP000321595"/>
    </source>
</evidence>
<sequence length="141" mass="15866">MSEEDDPITMNVLDEDEFIEDETMDVSALRETIRDSLDFSRTVELSVDAIASSLTSTVPKARQSHLTTTSSIQPMLEAKTQERAVPKALLRAAQPTSDFPAPETYVFEGIIDKNGRFQVPEEYREVLQHRVVKVVVVPEEN</sequence>
<protein>
    <submittedName>
        <fullName evidence="1">Uncharacterized protein</fullName>
    </submittedName>
</protein>
<organism evidence="1 2">
    <name type="scientific">Microvenator marinus</name>
    <dbReference type="NCBI Taxonomy" id="2600177"/>
    <lineage>
        <taxon>Bacteria</taxon>
        <taxon>Deltaproteobacteria</taxon>
        <taxon>Bradymonadales</taxon>
        <taxon>Microvenatoraceae</taxon>
        <taxon>Microvenator</taxon>
    </lineage>
</organism>
<keyword evidence="2" id="KW-1185">Reference proteome</keyword>